<accession>J7S2P7</accession>
<evidence type="ECO:0000256" key="2">
    <source>
        <dbReference type="ARBA" id="ARBA00022737"/>
    </source>
</evidence>
<proteinExistence type="predicted"/>
<dbReference type="SMART" id="SM00320">
    <property type="entry name" value="WD40"/>
    <property type="match status" value="6"/>
</dbReference>
<dbReference type="InterPro" id="IPR001680">
    <property type="entry name" value="WD40_rpt"/>
</dbReference>
<reference evidence="6" key="2">
    <citation type="submission" date="2012-08" db="EMBL/GenBank/DDBJ databases">
        <title>Genome sequence of Kazachstania naganishii.</title>
        <authorList>
            <person name="Gordon J.L."/>
            <person name="Armisen D."/>
            <person name="Proux-Wera E."/>
            <person name="OhEigeartaigh S.S."/>
            <person name="Byrne K.P."/>
            <person name="Wolfe K.H."/>
        </authorList>
    </citation>
    <scope>NUCLEOTIDE SEQUENCE [LARGE SCALE GENOMIC DNA]</scope>
    <source>
        <strain evidence="6">ATCC MYA-139 / BCRC 22969 / CBS 8797 / CCRC 22969 / KCTC 17520 / NBRC 10181 / NCYC 3082</strain>
    </source>
</reference>
<organism evidence="5 6">
    <name type="scientific">Huiozyma naganishii (strain ATCC MYA-139 / BCRC 22969 / CBS 8797 / KCTC 17520 / NBRC 10181 / NCYC 3082 / Yp74L-3)</name>
    <name type="common">Yeast</name>
    <name type="synonym">Kazachstania naganishii</name>
    <dbReference type="NCBI Taxonomy" id="1071383"/>
    <lineage>
        <taxon>Eukaryota</taxon>
        <taxon>Fungi</taxon>
        <taxon>Dikarya</taxon>
        <taxon>Ascomycota</taxon>
        <taxon>Saccharomycotina</taxon>
        <taxon>Saccharomycetes</taxon>
        <taxon>Saccharomycetales</taxon>
        <taxon>Saccharomycetaceae</taxon>
        <taxon>Huiozyma</taxon>
    </lineage>
</organism>
<dbReference type="KEGG" id="kng:KNAG_0A06340"/>
<dbReference type="InterPro" id="IPR015943">
    <property type="entry name" value="WD40/YVTN_repeat-like_dom_sf"/>
</dbReference>
<keyword evidence="1 3" id="KW-0853">WD repeat</keyword>
<feature type="compositionally biased region" description="Polar residues" evidence="4">
    <location>
        <begin position="118"/>
        <end position="129"/>
    </location>
</feature>
<feature type="region of interest" description="Disordered" evidence="4">
    <location>
        <begin position="521"/>
        <end position="544"/>
    </location>
</feature>
<feature type="region of interest" description="Disordered" evidence="4">
    <location>
        <begin position="1"/>
        <end position="165"/>
    </location>
</feature>
<gene>
    <name evidence="5" type="primary">KNAG0A06340</name>
    <name evidence="5" type="ordered locus">KNAG_0A06340</name>
</gene>
<feature type="region of interest" description="Disordered" evidence="4">
    <location>
        <begin position="748"/>
        <end position="778"/>
    </location>
</feature>
<sequence length="984" mass="109018">MFQLGSSSNGKSSNANALRSGSENKSVTYTTAHGNIKDSTANKGKQDSSILTQSIDVKNTNQNTRKTETKPRAKIKRNIFNMNQTDADRPSRRDSSSSYTSTSSTDSAGVHVPGSGKPQPTMTNSSDELSSGLEKEYSADIRPLKFKMNKSPMTSSSAEMGKRAQRSHYAMHEALFKPGYNGSPNSSVHSPMGNNIISYPWSYNFIDKQQFTGYLEQPKYIKVFHKRKNIGAFKRLFLAQELHTDENNATISLESGPHQGRPLNPRLSVASASAATTSVGNRKAVWTIKFSINGKYMSTGNKDGSVRIWKVISSPVERWELDTVEDAQNLMKVKTQALKKPRASTSSIDPHDRNLGAGSTYVDGVDATDKSESTNLYAPVFNPKPVRTYREHTQDVLETDWSKNDFLLTASMDKTVKLWHPAKKASLGNVSPSRFCHFGAVPSSRRQVFVSTCLDHKCRLWSIVDSELCFEFDCQDLITSLAVSEDGAYTFVGTFNGFIHILATNPLKCLTSFHIKDRNTQGIHSKPVGSGGEAGSKKGKEHRGPRVTGIECFSVNGNTANRKLLITSNDSRIRVFDMNTRKVIEYLKGLHSASSQHIAQFVPWNNKPVVVCSSDNHWIYAWELMSEEFQLKPDLGSVNLEESIRGQPSMEQILKQEEIFDREKHPKGKNKPRIPFFHNPFKLLSNNSSNADVTAKKNSKYASFHAHHRPVTNVVVAPVATAKTLSLSNDFICELTLQFIKEATMGDTESASTVSSSTRSLGKKKNKENATDSVKISPKRSVPDVVHAIGPIIVSSDNNGTIRVFRVDMSKKIRLDILKQMKEIEKLPNTLDKKEAPSYFDDALVGQCLNNSSGRTHAESPLHHVENRSSTEYDSTTPKGKTSRSGTSARNNLFSRSQNSLVSVRSTGKSGSVVMDETNALLNTKIAPAGSTRNTRTIDSLGTLRLRCDVCNGTKFERLRRNSLGQRELGYYCVDCGTLLNNFR</sequence>
<evidence type="ECO:0000313" key="5">
    <source>
        <dbReference type="EMBL" id="CCK68294.1"/>
    </source>
</evidence>
<name>J7S2P7_HUIN7</name>
<dbReference type="eggNOG" id="KOG0283">
    <property type="taxonomic scope" value="Eukaryota"/>
</dbReference>
<feature type="compositionally biased region" description="Low complexity" evidence="4">
    <location>
        <begin position="96"/>
        <end position="107"/>
    </location>
</feature>
<feature type="region of interest" description="Disordered" evidence="4">
    <location>
        <begin position="336"/>
        <end position="355"/>
    </location>
</feature>
<feature type="compositionally biased region" description="Polar residues" evidence="4">
    <location>
        <begin position="872"/>
        <end position="909"/>
    </location>
</feature>
<dbReference type="GeneID" id="34523929"/>
<feature type="compositionally biased region" description="Low complexity" evidence="4">
    <location>
        <begin position="1"/>
        <end position="17"/>
    </location>
</feature>
<dbReference type="InterPro" id="IPR036322">
    <property type="entry name" value="WD40_repeat_dom_sf"/>
</dbReference>
<dbReference type="SUPFAM" id="SSF50978">
    <property type="entry name" value="WD40 repeat-like"/>
    <property type="match status" value="1"/>
</dbReference>
<dbReference type="InterPro" id="IPR040324">
    <property type="entry name" value="WDR44/Dgr2"/>
</dbReference>
<dbReference type="OMA" id="FICELST"/>
<feature type="repeat" description="WD" evidence="3">
    <location>
        <begin position="278"/>
        <end position="311"/>
    </location>
</feature>
<evidence type="ECO:0000256" key="3">
    <source>
        <dbReference type="PROSITE-ProRule" id="PRU00221"/>
    </source>
</evidence>
<protein>
    <submittedName>
        <fullName evidence="5">Uncharacterized protein</fullName>
    </submittedName>
</protein>
<dbReference type="EMBL" id="HE978314">
    <property type="protein sequence ID" value="CCK68294.1"/>
    <property type="molecule type" value="Genomic_DNA"/>
</dbReference>
<feature type="compositionally biased region" description="Low complexity" evidence="4">
    <location>
        <begin position="748"/>
        <end position="760"/>
    </location>
</feature>
<dbReference type="RefSeq" id="XP_022462540.1">
    <property type="nucleotide sequence ID" value="XM_022610707.1"/>
</dbReference>
<evidence type="ECO:0000256" key="4">
    <source>
        <dbReference type="SAM" id="MobiDB-lite"/>
    </source>
</evidence>
<feature type="compositionally biased region" description="Polar residues" evidence="4">
    <location>
        <begin position="19"/>
        <end position="64"/>
    </location>
</feature>
<evidence type="ECO:0000313" key="6">
    <source>
        <dbReference type="Proteomes" id="UP000006310"/>
    </source>
</evidence>
<keyword evidence="6" id="KW-1185">Reference proteome</keyword>
<dbReference type="PROSITE" id="PS50294">
    <property type="entry name" value="WD_REPEATS_REGION"/>
    <property type="match status" value="2"/>
</dbReference>
<dbReference type="PANTHER" id="PTHR14221">
    <property type="entry name" value="WD REPEAT DOMAIN 44"/>
    <property type="match status" value="1"/>
</dbReference>
<dbReference type="OrthoDB" id="1932312at2759"/>
<keyword evidence="2" id="KW-0677">Repeat</keyword>
<evidence type="ECO:0000256" key="1">
    <source>
        <dbReference type="ARBA" id="ARBA00022574"/>
    </source>
</evidence>
<feature type="compositionally biased region" description="Basic and acidic residues" evidence="4">
    <location>
        <begin position="856"/>
        <end position="871"/>
    </location>
</feature>
<dbReference type="Gene3D" id="2.130.10.10">
    <property type="entry name" value="YVTN repeat-like/Quinoprotein amine dehydrogenase"/>
    <property type="match status" value="1"/>
</dbReference>
<reference evidence="5 6" key="1">
    <citation type="journal article" date="2011" name="Proc. Natl. Acad. Sci. U.S.A.">
        <title>Evolutionary erosion of yeast sex chromosomes by mating-type switching accidents.</title>
        <authorList>
            <person name="Gordon J.L."/>
            <person name="Armisen D."/>
            <person name="Proux-Wera E."/>
            <person name="Oheigeartaigh S.S."/>
            <person name="Byrne K.P."/>
            <person name="Wolfe K.H."/>
        </authorList>
    </citation>
    <scope>NUCLEOTIDE SEQUENCE [LARGE SCALE GENOMIC DNA]</scope>
    <source>
        <strain evidence="6">ATCC MYA-139 / BCRC 22969 / CBS 8797 / CCRC 22969 / KCTC 17520 / NBRC 10181 / NCYC 3082</strain>
    </source>
</reference>
<feature type="compositionally biased region" description="Basic and acidic residues" evidence="4">
    <location>
        <begin position="133"/>
        <end position="143"/>
    </location>
</feature>
<dbReference type="Proteomes" id="UP000006310">
    <property type="component" value="Chromosome 1"/>
</dbReference>
<dbReference type="AlphaFoldDB" id="J7S2P7"/>
<dbReference type="PANTHER" id="PTHR14221:SF0">
    <property type="entry name" value="WD REPEAT-CONTAINING PROTEIN 44"/>
    <property type="match status" value="1"/>
</dbReference>
<feature type="region of interest" description="Disordered" evidence="4">
    <location>
        <begin position="851"/>
        <end position="909"/>
    </location>
</feature>
<feature type="compositionally biased region" description="Basic and acidic residues" evidence="4">
    <location>
        <begin position="86"/>
        <end position="95"/>
    </location>
</feature>
<dbReference type="HOGENOM" id="CLU_008245_0_0_1"/>
<feature type="compositionally biased region" description="Basic and acidic residues" evidence="4">
    <location>
        <begin position="535"/>
        <end position="544"/>
    </location>
</feature>
<dbReference type="Pfam" id="PF00400">
    <property type="entry name" value="WD40"/>
    <property type="match status" value="2"/>
</dbReference>
<dbReference type="PROSITE" id="PS50082">
    <property type="entry name" value="WD_REPEATS_2"/>
    <property type="match status" value="2"/>
</dbReference>
<feature type="repeat" description="WD" evidence="3">
    <location>
        <begin position="389"/>
        <end position="419"/>
    </location>
</feature>